<proteinExistence type="predicted"/>
<name>A0ACC2K329_PERAE</name>
<accession>A0ACC2K329</accession>
<dbReference type="Proteomes" id="UP001234297">
    <property type="component" value="Chromosome 12"/>
</dbReference>
<keyword evidence="2" id="KW-1185">Reference proteome</keyword>
<sequence length="244" mass="26734">MCSLDSFTAHEDAKDAWDFLVDLAEKTREWESTQENERSHGGKGFYVEGLVAKEAHLDSLIKRLEVLVTKEPDPVHQVSQVPMCNWCQSPGHVMEECPNTSGGNNHENLPPGFTNTGEAARISELEKSMTLLMSSHNTVERQLSQIVTLLHEKEKGTLPSQPETNPRHQAQIQQGTPPRLNQIPNPQCPGPSGDCHMISALRSGREYQQANVPHSSPVDTPVAPIPVKASSEPPPLGVYGGVGR</sequence>
<organism evidence="1 2">
    <name type="scientific">Persea americana</name>
    <name type="common">Avocado</name>
    <dbReference type="NCBI Taxonomy" id="3435"/>
    <lineage>
        <taxon>Eukaryota</taxon>
        <taxon>Viridiplantae</taxon>
        <taxon>Streptophyta</taxon>
        <taxon>Embryophyta</taxon>
        <taxon>Tracheophyta</taxon>
        <taxon>Spermatophyta</taxon>
        <taxon>Magnoliopsida</taxon>
        <taxon>Magnoliidae</taxon>
        <taxon>Laurales</taxon>
        <taxon>Lauraceae</taxon>
        <taxon>Persea</taxon>
    </lineage>
</organism>
<comment type="caution">
    <text evidence="1">The sequence shown here is derived from an EMBL/GenBank/DDBJ whole genome shotgun (WGS) entry which is preliminary data.</text>
</comment>
<protein>
    <submittedName>
        <fullName evidence="1">Uncharacterized protein</fullName>
    </submittedName>
</protein>
<evidence type="ECO:0000313" key="2">
    <source>
        <dbReference type="Proteomes" id="UP001234297"/>
    </source>
</evidence>
<dbReference type="EMBL" id="CM056820">
    <property type="protein sequence ID" value="KAJ8615518.1"/>
    <property type="molecule type" value="Genomic_DNA"/>
</dbReference>
<evidence type="ECO:0000313" key="1">
    <source>
        <dbReference type="EMBL" id="KAJ8615518.1"/>
    </source>
</evidence>
<gene>
    <name evidence="1" type="ORF">MRB53_034890</name>
</gene>
<reference evidence="1 2" key="1">
    <citation type="journal article" date="2022" name="Hortic Res">
        <title>A haplotype resolved chromosomal level avocado genome allows analysis of novel avocado genes.</title>
        <authorList>
            <person name="Nath O."/>
            <person name="Fletcher S.J."/>
            <person name="Hayward A."/>
            <person name="Shaw L.M."/>
            <person name="Masouleh A.K."/>
            <person name="Furtado A."/>
            <person name="Henry R.J."/>
            <person name="Mitter N."/>
        </authorList>
    </citation>
    <scope>NUCLEOTIDE SEQUENCE [LARGE SCALE GENOMIC DNA]</scope>
    <source>
        <strain evidence="2">cv. Hass</strain>
    </source>
</reference>